<protein>
    <submittedName>
        <fullName evidence="1">Uncharacterized protein</fullName>
    </submittedName>
</protein>
<evidence type="ECO:0000313" key="2">
    <source>
        <dbReference type="Proteomes" id="UP000554520"/>
    </source>
</evidence>
<name>A0A839U3N3_9HYPH</name>
<gene>
    <name evidence="1" type="ORF">FHS21_001472</name>
</gene>
<proteinExistence type="predicted"/>
<evidence type="ECO:0000313" key="1">
    <source>
        <dbReference type="EMBL" id="MBB3145067.1"/>
    </source>
</evidence>
<accession>A0A839U3N3</accession>
<comment type="caution">
    <text evidence="1">The sequence shown here is derived from an EMBL/GenBank/DDBJ whole genome shotgun (WGS) entry which is preliminary data.</text>
</comment>
<dbReference type="Proteomes" id="UP000554520">
    <property type="component" value="Unassembled WGS sequence"/>
</dbReference>
<keyword evidence="2" id="KW-1185">Reference proteome</keyword>
<reference evidence="1 2" key="1">
    <citation type="submission" date="2020-08" db="EMBL/GenBank/DDBJ databases">
        <title>Genomic Encyclopedia of Type Strains, Phase III (KMG-III): the genomes of soil and plant-associated and newly described type strains.</title>
        <authorList>
            <person name="Whitman W."/>
        </authorList>
    </citation>
    <scope>NUCLEOTIDE SEQUENCE [LARGE SCALE GENOMIC DNA]</scope>
    <source>
        <strain evidence="1 2">CECT 7015</strain>
    </source>
</reference>
<sequence>MNIAVHSQPLQHFRYGRLSHSKTSSSQAAFAE</sequence>
<organism evidence="1 2">
    <name type="scientific">Phyllobacterium trifolii</name>
    <dbReference type="NCBI Taxonomy" id="300193"/>
    <lineage>
        <taxon>Bacteria</taxon>
        <taxon>Pseudomonadati</taxon>
        <taxon>Pseudomonadota</taxon>
        <taxon>Alphaproteobacteria</taxon>
        <taxon>Hyphomicrobiales</taxon>
        <taxon>Phyllobacteriaceae</taxon>
        <taxon>Phyllobacterium</taxon>
    </lineage>
</organism>
<dbReference type="EMBL" id="JACHXN010000004">
    <property type="protein sequence ID" value="MBB3145067.1"/>
    <property type="molecule type" value="Genomic_DNA"/>
</dbReference>
<dbReference type="AlphaFoldDB" id="A0A839U3N3"/>